<sequence length="72" mass="8313">LIKLLLELVQEIIGNIDKPTDLFTLVLTCKSLSNLVIPDHLDYRFIQCSPADTLVWQHLVKHPHLSRRVQNV</sequence>
<accession>A0A0C9VC78</accession>
<proteinExistence type="predicted"/>
<gene>
    <name evidence="1" type="ORF">M422DRAFT_106800</name>
</gene>
<evidence type="ECO:0008006" key="3">
    <source>
        <dbReference type="Google" id="ProtNLM"/>
    </source>
</evidence>
<evidence type="ECO:0000313" key="2">
    <source>
        <dbReference type="Proteomes" id="UP000054279"/>
    </source>
</evidence>
<organism evidence="1 2">
    <name type="scientific">Sphaerobolus stellatus (strain SS14)</name>
    <dbReference type="NCBI Taxonomy" id="990650"/>
    <lineage>
        <taxon>Eukaryota</taxon>
        <taxon>Fungi</taxon>
        <taxon>Dikarya</taxon>
        <taxon>Basidiomycota</taxon>
        <taxon>Agaricomycotina</taxon>
        <taxon>Agaricomycetes</taxon>
        <taxon>Phallomycetidae</taxon>
        <taxon>Geastrales</taxon>
        <taxon>Sphaerobolaceae</taxon>
        <taxon>Sphaerobolus</taxon>
    </lineage>
</organism>
<dbReference type="OrthoDB" id="3249214at2759"/>
<dbReference type="EMBL" id="KN837192">
    <property type="protein sequence ID" value="KIJ35140.1"/>
    <property type="molecule type" value="Genomic_DNA"/>
</dbReference>
<name>A0A0C9VC78_SPHS4</name>
<dbReference type="HOGENOM" id="CLU_189352_0_0_1"/>
<protein>
    <recommendedName>
        <fullName evidence="3">F-box domain-containing protein</fullName>
    </recommendedName>
</protein>
<keyword evidence="2" id="KW-1185">Reference proteome</keyword>
<feature type="non-terminal residue" evidence="1">
    <location>
        <position position="72"/>
    </location>
</feature>
<feature type="non-terminal residue" evidence="1">
    <location>
        <position position="1"/>
    </location>
</feature>
<dbReference type="AlphaFoldDB" id="A0A0C9VC78"/>
<reference evidence="1 2" key="1">
    <citation type="submission" date="2014-06" db="EMBL/GenBank/DDBJ databases">
        <title>Evolutionary Origins and Diversification of the Mycorrhizal Mutualists.</title>
        <authorList>
            <consortium name="DOE Joint Genome Institute"/>
            <consortium name="Mycorrhizal Genomics Consortium"/>
            <person name="Kohler A."/>
            <person name="Kuo A."/>
            <person name="Nagy L.G."/>
            <person name="Floudas D."/>
            <person name="Copeland A."/>
            <person name="Barry K.W."/>
            <person name="Cichocki N."/>
            <person name="Veneault-Fourrey C."/>
            <person name="LaButti K."/>
            <person name="Lindquist E.A."/>
            <person name="Lipzen A."/>
            <person name="Lundell T."/>
            <person name="Morin E."/>
            <person name="Murat C."/>
            <person name="Riley R."/>
            <person name="Ohm R."/>
            <person name="Sun H."/>
            <person name="Tunlid A."/>
            <person name="Henrissat B."/>
            <person name="Grigoriev I.V."/>
            <person name="Hibbett D.S."/>
            <person name="Martin F."/>
        </authorList>
    </citation>
    <scope>NUCLEOTIDE SEQUENCE [LARGE SCALE GENOMIC DNA]</scope>
    <source>
        <strain evidence="1 2">SS14</strain>
    </source>
</reference>
<dbReference type="Proteomes" id="UP000054279">
    <property type="component" value="Unassembled WGS sequence"/>
</dbReference>
<evidence type="ECO:0000313" key="1">
    <source>
        <dbReference type="EMBL" id="KIJ35140.1"/>
    </source>
</evidence>